<organism evidence="1 2">
    <name type="scientific">Pseudomonas bharatica CSV86</name>
    <dbReference type="NCBI Taxonomy" id="1005395"/>
    <lineage>
        <taxon>Bacteria</taxon>
        <taxon>Pseudomonadati</taxon>
        <taxon>Pseudomonadota</taxon>
        <taxon>Gammaproteobacteria</taxon>
        <taxon>Pseudomonadales</taxon>
        <taxon>Pseudomonadaceae</taxon>
        <taxon>Pseudomonas</taxon>
        <taxon>Pseudomonas bharatica</taxon>
    </lineage>
</organism>
<keyword evidence="2" id="KW-1185">Reference proteome</keyword>
<sequence>MPMHGVCDLELRQLIEGAFLPDHCQVSCSDGMSLTLHFPADAGRPALTVRDVQLSELPNGRALAELVSRVRLQREHASVSRLLTGR</sequence>
<dbReference type="InterPro" id="IPR012448">
    <property type="entry name" value="DUF1652"/>
</dbReference>
<dbReference type="OrthoDB" id="6906904at2"/>
<protein>
    <submittedName>
        <fullName evidence="1">DUF1652 domain-containing protein</fullName>
    </submittedName>
</protein>
<proteinExistence type="predicted"/>
<name>A0A7K4EE43_9PSED</name>
<dbReference type="Proteomes" id="UP000010448">
    <property type="component" value="Unassembled WGS sequence"/>
</dbReference>
<dbReference type="Pfam" id="PF07865">
    <property type="entry name" value="DUF1652"/>
    <property type="match status" value="1"/>
</dbReference>
<gene>
    <name evidence="1" type="ORF">CSV86_010410</name>
</gene>
<reference evidence="1 2" key="1">
    <citation type="journal article" date="2013" name="Genome Announc.">
        <title>Genome Sequence of Naphthalene-Degrading Soil Bacterium Pseudomonas putida CSV86.</title>
        <authorList>
            <person name="Phale P.S."/>
            <person name="Paliwal V."/>
            <person name="Raju S.C."/>
            <person name="Modak A."/>
            <person name="Purohit H.J."/>
        </authorList>
    </citation>
    <scope>NUCLEOTIDE SEQUENCE [LARGE SCALE GENOMIC DNA]</scope>
    <source>
        <strain evidence="1 2">CSV86</strain>
    </source>
</reference>
<accession>A0A7K4EE43</accession>
<evidence type="ECO:0000313" key="1">
    <source>
        <dbReference type="EMBL" id="NNJ15619.1"/>
    </source>
</evidence>
<dbReference type="EMBL" id="AMWJ02000001">
    <property type="protein sequence ID" value="NNJ15619.1"/>
    <property type="molecule type" value="Genomic_DNA"/>
</dbReference>
<comment type="caution">
    <text evidence="1">The sequence shown here is derived from an EMBL/GenBank/DDBJ whole genome shotgun (WGS) entry which is preliminary data.</text>
</comment>
<evidence type="ECO:0000313" key="2">
    <source>
        <dbReference type="Proteomes" id="UP000010448"/>
    </source>
</evidence>
<dbReference type="AlphaFoldDB" id="A0A7K4EE43"/>
<dbReference type="RefSeq" id="WP_085982838.1">
    <property type="nucleotide sequence ID" value="NZ_AMWJ02000001.1"/>
</dbReference>